<evidence type="ECO:0000259" key="3">
    <source>
        <dbReference type="Pfam" id="PF11827"/>
    </source>
</evidence>
<evidence type="ECO:0000256" key="2">
    <source>
        <dbReference type="SAM" id="SignalP"/>
    </source>
</evidence>
<dbReference type="Proteomes" id="UP001501411">
    <property type="component" value="Unassembled WGS sequence"/>
</dbReference>
<evidence type="ECO:0000313" key="4">
    <source>
        <dbReference type="EMBL" id="GAA4807018.1"/>
    </source>
</evidence>
<proteinExistence type="predicted"/>
<comment type="caution">
    <text evidence="4">The sequence shown here is derived from an EMBL/GenBank/DDBJ whole genome shotgun (WGS) entry which is preliminary data.</text>
</comment>
<organism evidence="4 5">
    <name type="scientific">Olivibacter ginsenosidimutans</name>
    <dbReference type="NCBI Taxonomy" id="1176537"/>
    <lineage>
        <taxon>Bacteria</taxon>
        <taxon>Pseudomonadati</taxon>
        <taxon>Bacteroidota</taxon>
        <taxon>Sphingobacteriia</taxon>
        <taxon>Sphingobacteriales</taxon>
        <taxon>Sphingobacteriaceae</taxon>
        <taxon>Olivibacter</taxon>
    </lineage>
</organism>
<feature type="signal peptide" evidence="2">
    <location>
        <begin position="1"/>
        <end position="25"/>
    </location>
</feature>
<keyword evidence="5" id="KW-1185">Reference proteome</keyword>
<evidence type="ECO:0000256" key="1">
    <source>
        <dbReference type="SAM" id="MobiDB-lite"/>
    </source>
</evidence>
<reference evidence="5" key="1">
    <citation type="journal article" date="2019" name="Int. J. Syst. Evol. Microbiol.">
        <title>The Global Catalogue of Microorganisms (GCM) 10K type strain sequencing project: providing services to taxonomists for standard genome sequencing and annotation.</title>
        <authorList>
            <consortium name="The Broad Institute Genomics Platform"/>
            <consortium name="The Broad Institute Genome Sequencing Center for Infectious Disease"/>
            <person name="Wu L."/>
            <person name="Ma J."/>
        </authorList>
    </citation>
    <scope>NUCLEOTIDE SEQUENCE [LARGE SCALE GENOMIC DNA]</scope>
    <source>
        <strain evidence="5">JCM 18200</strain>
    </source>
</reference>
<gene>
    <name evidence="4" type="ORF">GCM10023231_40260</name>
</gene>
<sequence length="184" mass="19761">MKTTFLNIGSTALAAAFFLTSCQNADQSSSDSAKKQTEVQQDETAQTTPTTKRAELNALYPHYLHLQEALVEGDVAQAKEAALLIEEASKLWDGGKGIQTAAGNILSATDLQKQREAFATLSDALVAQIKAEGVASGEFYLAHCPMAANNDGANWISPSKNIRNPYFGEKMMTCGSITETIKKL</sequence>
<accession>A0ABP9CD18</accession>
<dbReference type="Pfam" id="PF11827">
    <property type="entry name" value="DUF3347"/>
    <property type="match status" value="1"/>
</dbReference>
<name>A0ABP9CD18_9SPHI</name>
<feature type="domain" description="DUF3347" evidence="3">
    <location>
        <begin position="60"/>
        <end position="135"/>
    </location>
</feature>
<dbReference type="RefSeq" id="WP_345234916.1">
    <property type="nucleotide sequence ID" value="NZ_BAABIQ010000044.1"/>
</dbReference>
<dbReference type="PROSITE" id="PS51257">
    <property type="entry name" value="PROKAR_LIPOPROTEIN"/>
    <property type="match status" value="1"/>
</dbReference>
<feature type="region of interest" description="Disordered" evidence="1">
    <location>
        <begin position="29"/>
        <end position="49"/>
    </location>
</feature>
<evidence type="ECO:0000313" key="5">
    <source>
        <dbReference type="Proteomes" id="UP001501411"/>
    </source>
</evidence>
<keyword evidence="2" id="KW-0732">Signal</keyword>
<feature type="compositionally biased region" description="Polar residues" evidence="1">
    <location>
        <begin position="38"/>
        <end position="49"/>
    </location>
</feature>
<protein>
    <submittedName>
        <fullName evidence="4">DUF3347 domain-containing protein</fullName>
    </submittedName>
</protein>
<dbReference type="EMBL" id="BAABIQ010000044">
    <property type="protein sequence ID" value="GAA4807018.1"/>
    <property type="molecule type" value="Genomic_DNA"/>
</dbReference>
<dbReference type="InterPro" id="IPR021782">
    <property type="entry name" value="DUF3347"/>
</dbReference>
<feature type="chain" id="PRO_5047359281" evidence="2">
    <location>
        <begin position="26"/>
        <end position="184"/>
    </location>
</feature>